<organism evidence="1 2">
    <name type="scientific">Trypanosoma brucei gambiense (strain MHOM/CI/86/DAL972)</name>
    <dbReference type="NCBI Taxonomy" id="679716"/>
    <lineage>
        <taxon>Eukaryota</taxon>
        <taxon>Discoba</taxon>
        <taxon>Euglenozoa</taxon>
        <taxon>Kinetoplastea</taxon>
        <taxon>Metakinetoplastina</taxon>
        <taxon>Trypanosomatida</taxon>
        <taxon>Trypanosomatidae</taxon>
        <taxon>Trypanosoma</taxon>
    </lineage>
</organism>
<accession>C9ZT25</accession>
<dbReference type="Proteomes" id="UP000002316">
    <property type="component" value="Chromosome 7"/>
</dbReference>
<dbReference type="RefSeq" id="XP_011774840.1">
    <property type="nucleotide sequence ID" value="XM_011776538.1"/>
</dbReference>
<evidence type="ECO:0000313" key="2">
    <source>
        <dbReference type="Proteomes" id="UP000002316"/>
    </source>
</evidence>
<proteinExistence type="predicted"/>
<name>C9ZT25_TRYB9</name>
<dbReference type="GeneID" id="23862705"/>
<gene>
    <name evidence="1" type="ORF">TbgDal_VII4772</name>
</gene>
<evidence type="ECO:0000313" key="1">
    <source>
        <dbReference type="EMBL" id="CBH12560.1"/>
    </source>
</evidence>
<dbReference type="KEGG" id="tbg:TbgDal_VII4772"/>
<reference evidence="2" key="1">
    <citation type="journal article" date="2010" name="PLoS Negl. Trop. Dis.">
        <title>The genome sequence of Trypanosoma brucei gambiense, causative agent of chronic human african trypanosomiasis.</title>
        <authorList>
            <person name="Jackson A.P."/>
            <person name="Sanders M."/>
            <person name="Berry A."/>
            <person name="McQuillan J."/>
            <person name="Aslett M.A."/>
            <person name="Quail M.A."/>
            <person name="Chukualim B."/>
            <person name="Capewell P."/>
            <person name="MacLeod A."/>
            <person name="Melville S.E."/>
            <person name="Gibson W."/>
            <person name="Barry J.D."/>
            <person name="Berriman M."/>
            <person name="Hertz-Fowler C."/>
        </authorList>
    </citation>
    <scope>NUCLEOTIDE SEQUENCE [LARGE SCALE GENOMIC DNA]</scope>
    <source>
        <strain evidence="2">MHOM/CI/86/DAL972</strain>
    </source>
</reference>
<protein>
    <submittedName>
        <fullName evidence="1">Uncharacterized protein</fullName>
    </submittedName>
</protein>
<dbReference type="EMBL" id="FN554970">
    <property type="protein sequence ID" value="CBH12560.1"/>
    <property type="molecule type" value="Genomic_DNA"/>
</dbReference>
<dbReference type="AlphaFoldDB" id="C9ZT25"/>
<sequence length="145" mass="16559">MSVNPQPSSIDRQQSTQMYQHVSTTPLGFSINWVGWKNRAETSEGFLQLYDECRTTIGNPEAFMVQFCKLMGGGSESSLHFWTFTRWVRYYDHFVATANRMPIQYITTGATMYKTLRLEMAAQKRGVFIPRAIQEGLDTEGGINV</sequence>